<dbReference type="SUPFAM" id="SSF50494">
    <property type="entry name" value="Trypsin-like serine proteases"/>
    <property type="match status" value="1"/>
</dbReference>
<dbReference type="OMA" id="IDNAHVC"/>
<evidence type="ECO:0000256" key="6">
    <source>
        <dbReference type="ARBA" id="ARBA00022801"/>
    </source>
</evidence>
<evidence type="ECO:0000256" key="8">
    <source>
        <dbReference type="ARBA" id="ARBA00023145"/>
    </source>
</evidence>
<accession>B4NDT4</accession>
<dbReference type="eggNOG" id="KOG3627">
    <property type="taxonomic scope" value="Eukaryota"/>
</dbReference>
<dbReference type="SMR" id="B4NDT4"/>
<keyword evidence="6 14" id="KW-0378">Hydrolase</keyword>
<dbReference type="PROSITE" id="PS00134">
    <property type="entry name" value="TRYPSIN_HIS"/>
    <property type="match status" value="1"/>
</dbReference>
<dbReference type="FunCoup" id="B4NDT4">
    <property type="interactions" value="78"/>
</dbReference>
<dbReference type="Proteomes" id="UP000007798">
    <property type="component" value="Unassembled WGS sequence"/>
</dbReference>
<dbReference type="InterPro" id="IPR050430">
    <property type="entry name" value="Peptidase_S1"/>
</dbReference>
<evidence type="ECO:0000256" key="4">
    <source>
        <dbReference type="ARBA" id="ARBA00022670"/>
    </source>
</evidence>
<dbReference type="InterPro" id="IPR043504">
    <property type="entry name" value="Peptidase_S1_PA_chymotrypsin"/>
</dbReference>
<dbReference type="InterPro" id="IPR001254">
    <property type="entry name" value="Trypsin_dom"/>
</dbReference>
<feature type="domain" description="Peptidase S1" evidence="13">
    <location>
        <begin position="30"/>
        <end position="253"/>
    </location>
</feature>
<dbReference type="AlphaFoldDB" id="B4NDT4"/>
<comment type="similarity">
    <text evidence="2">Belongs to the peptidase S1 family.</text>
</comment>
<comment type="catalytic activity">
    <reaction evidence="10">
        <text>Preferential cleavage: Arg-|-Xaa, Lys-|-Xaa.</text>
        <dbReference type="EC" id="3.4.21.4"/>
    </reaction>
</comment>
<keyword evidence="5 12" id="KW-0732">Signal</keyword>
<keyword evidence="9" id="KW-1015">Disulfide bond</keyword>
<dbReference type="KEGG" id="dwi:6648966"/>
<evidence type="ECO:0000256" key="3">
    <source>
        <dbReference type="ARBA" id="ARBA00022525"/>
    </source>
</evidence>
<reference evidence="14 15" key="1">
    <citation type="journal article" date="2007" name="Nature">
        <title>Evolution of genes and genomes on the Drosophila phylogeny.</title>
        <authorList>
            <consortium name="Drosophila 12 Genomes Consortium"/>
            <person name="Clark A.G."/>
            <person name="Eisen M.B."/>
            <person name="Smith D.R."/>
            <person name="Bergman C.M."/>
            <person name="Oliver B."/>
            <person name="Markow T.A."/>
            <person name="Kaufman T.C."/>
            <person name="Kellis M."/>
            <person name="Gelbart W."/>
            <person name="Iyer V.N."/>
            <person name="Pollard D.A."/>
            <person name="Sackton T.B."/>
            <person name="Larracuente A.M."/>
            <person name="Singh N.D."/>
            <person name="Abad J.P."/>
            <person name="Abt D.N."/>
            <person name="Adryan B."/>
            <person name="Aguade M."/>
            <person name="Akashi H."/>
            <person name="Anderson W.W."/>
            <person name="Aquadro C.F."/>
            <person name="Ardell D.H."/>
            <person name="Arguello R."/>
            <person name="Artieri C.G."/>
            <person name="Barbash D.A."/>
            <person name="Barker D."/>
            <person name="Barsanti P."/>
            <person name="Batterham P."/>
            <person name="Batzoglou S."/>
            <person name="Begun D."/>
            <person name="Bhutkar A."/>
            <person name="Blanco E."/>
            <person name="Bosak S.A."/>
            <person name="Bradley R.K."/>
            <person name="Brand A.D."/>
            <person name="Brent M.R."/>
            <person name="Brooks A.N."/>
            <person name="Brown R.H."/>
            <person name="Butlin R.K."/>
            <person name="Caggese C."/>
            <person name="Calvi B.R."/>
            <person name="Bernardo de Carvalho A."/>
            <person name="Caspi A."/>
            <person name="Castrezana S."/>
            <person name="Celniker S.E."/>
            <person name="Chang J.L."/>
            <person name="Chapple C."/>
            <person name="Chatterji S."/>
            <person name="Chinwalla A."/>
            <person name="Civetta A."/>
            <person name="Clifton S.W."/>
            <person name="Comeron J.M."/>
            <person name="Costello J.C."/>
            <person name="Coyne J.A."/>
            <person name="Daub J."/>
            <person name="David R.G."/>
            <person name="Delcher A.L."/>
            <person name="Delehaunty K."/>
            <person name="Do C.B."/>
            <person name="Ebling H."/>
            <person name="Edwards K."/>
            <person name="Eickbush T."/>
            <person name="Evans J.D."/>
            <person name="Filipski A."/>
            <person name="Findeiss S."/>
            <person name="Freyhult E."/>
            <person name="Fulton L."/>
            <person name="Fulton R."/>
            <person name="Garcia A.C."/>
            <person name="Gardiner A."/>
            <person name="Garfield D.A."/>
            <person name="Garvin B.E."/>
            <person name="Gibson G."/>
            <person name="Gilbert D."/>
            <person name="Gnerre S."/>
            <person name="Godfrey J."/>
            <person name="Good R."/>
            <person name="Gotea V."/>
            <person name="Gravely B."/>
            <person name="Greenberg A.J."/>
            <person name="Griffiths-Jones S."/>
            <person name="Gross S."/>
            <person name="Guigo R."/>
            <person name="Gustafson E.A."/>
            <person name="Haerty W."/>
            <person name="Hahn M.W."/>
            <person name="Halligan D.L."/>
            <person name="Halpern A.L."/>
            <person name="Halter G.M."/>
            <person name="Han M.V."/>
            <person name="Heger A."/>
            <person name="Hillier L."/>
            <person name="Hinrichs A.S."/>
            <person name="Holmes I."/>
            <person name="Hoskins R.A."/>
            <person name="Hubisz M.J."/>
            <person name="Hultmark D."/>
            <person name="Huntley M.A."/>
            <person name="Jaffe D.B."/>
            <person name="Jagadeeshan S."/>
            <person name="Jeck W.R."/>
            <person name="Johnson J."/>
            <person name="Jones C.D."/>
            <person name="Jordan W.C."/>
            <person name="Karpen G.H."/>
            <person name="Kataoka E."/>
            <person name="Keightley P.D."/>
            <person name="Kheradpour P."/>
            <person name="Kirkness E.F."/>
            <person name="Koerich L.B."/>
            <person name="Kristiansen K."/>
            <person name="Kudrna D."/>
            <person name="Kulathinal R.J."/>
            <person name="Kumar S."/>
            <person name="Kwok R."/>
            <person name="Lander E."/>
            <person name="Langley C.H."/>
            <person name="Lapoint R."/>
            <person name="Lazzaro B.P."/>
            <person name="Lee S.J."/>
            <person name="Levesque L."/>
            <person name="Li R."/>
            <person name="Lin C.F."/>
            <person name="Lin M.F."/>
            <person name="Lindblad-Toh K."/>
            <person name="Llopart A."/>
            <person name="Long M."/>
            <person name="Low L."/>
            <person name="Lozovsky E."/>
            <person name="Lu J."/>
            <person name="Luo M."/>
            <person name="Machado C.A."/>
            <person name="Makalowski W."/>
            <person name="Marzo M."/>
            <person name="Matsuda M."/>
            <person name="Matzkin L."/>
            <person name="McAllister B."/>
            <person name="McBride C.S."/>
            <person name="McKernan B."/>
            <person name="McKernan K."/>
            <person name="Mendez-Lago M."/>
            <person name="Minx P."/>
            <person name="Mollenhauer M.U."/>
            <person name="Montooth K."/>
            <person name="Mount S.M."/>
            <person name="Mu X."/>
            <person name="Myers E."/>
            <person name="Negre B."/>
            <person name="Newfeld S."/>
            <person name="Nielsen R."/>
            <person name="Noor M.A."/>
            <person name="O'Grady P."/>
            <person name="Pachter L."/>
            <person name="Papaceit M."/>
            <person name="Parisi M.J."/>
            <person name="Parisi M."/>
            <person name="Parts L."/>
            <person name="Pedersen J.S."/>
            <person name="Pesole G."/>
            <person name="Phillippy A.M."/>
            <person name="Ponting C.P."/>
            <person name="Pop M."/>
            <person name="Porcelli D."/>
            <person name="Powell J.R."/>
            <person name="Prohaska S."/>
            <person name="Pruitt K."/>
            <person name="Puig M."/>
            <person name="Quesneville H."/>
            <person name="Ram K.R."/>
            <person name="Rand D."/>
            <person name="Rasmussen M.D."/>
            <person name="Reed L.K."/>
            <person name="Reenan R."/>
            <person name="Reily A."/>
            <person name="Remington K.A."/>
            <person name="Rieger T.T."/>
            <person name="Ritchie M.G."/>
            <person name="Robin C."/>
            <person name="Rogers Y.H."/>
            <person name="Rohde C."/>
            <person name="Rozas J."/>
            <person name="Rubenfield M.J."/>
            <person name="Ruiz A."/>
            <person name="Russo S."/>
            <person name="Salzberg S.L."/>
            <person name="Sanchez-Gracia A."/>
            <person name="Saranga D.J."/>
            <person name="Sato H."/>
            <person name="Schaeffer S.W."/>
            <person name="Schatz M.C."/>
            <person name="Schlenke T."/>
            <person name="Schwartz R."/>
            <person name="Segarra C."/>
            <person name="Singh R.S."/>
            <person name="Sirot L."/>
            <person name="Sirota M."/>
            <person name="Sisneros N.B."/>
            <person name="Smith C.D."/>
            <person name="Smith T.F."/>
            <person name="Spieth J."/>
            <person name="Stage D.E."/>
            <person name="Stark A."/>
            <person name="Stephan W."/>
            <person name="Strausberg R.L."/>
            <person name="Strempel S."/>
            <person name="Sturgill D."/>
            <person name="Sutton G."/>
            <person name="Sutton G.G."/>
            <person name="Tao W."/>
            <person name="Teichmann S."/>
            <person name="Tobari Y.N."/>
            <person name="Tomimura Y."/>
            <person name="Tsolas J.M."/>
            <person name="Valente V.L."/>
            <person name="Venter E."/>
            <person name="Venter J.C."/>
            <person name="Vicario S."/>
            <person name="Vieira F.G."/>
            <person name="Vilella A.J."/>
            <person name="Villasante A."/>
            <person name="Walenz B."/>
            <person name="Wang J."/>
            <person name="Wasserman M."/>
            <person name="Watts T."/>
            <person name="Wilson D."/>
            <person name="Wilson R.K."/>
            <person name="Wing R.A."/>
            <person name="Wolfner M.F."/>
            <person name="Wong A."/>
            <person name="Wong G.K."/>
            <person name="Wu C.I."/>
            <person name="Wu G."/>
            <person name="Yamamoto D."/>
            <person name="Yang H.P."/>
            <person name="Yang S.P."/>
            <person name="Yorke J.A."/>
            <person name="Yoshida K."/>
            <person name="Zdobnov E."/>
            <person name="Zhang P."/>
            <person name="Zhang Y."/>
            <person name="Zimin A.V."/>
            <person name="Baldwin J."/>
            <person name="Abdouelleil A."/>
            <person name="Abdulkadir J."/>
            <person name="Abebe A."/>
            <person name="Abera B."/>
            <person name="Abreu J."/>
            <person name="Acer S.C."/>
            <person name="Aftuck L."/>
            <person name="Alexander A."/>
            <person name="An P."/>
            <person name="Anderson E."/>
            <person name="Anderson S."/>
            <person name="Arachi H."/>
            <person name="Azer M."/>
            <person name="Bachantsang P."/>
            <person name="Barry A."/>
            <person name="Bayul T."/>
            <person name="Berlin A."/>
            <person name="Bessette D."/>
            <person name="Bloom T."/>
            <person name="Blye J."/>
            <person name="Boguslavskiy L."/>
            <person name="Bonnet C."/>
            <person name="Boukhgalter B."/>
            <person name="Bourzgui I."/>
            <person name="Brown A."/>
            <person name="Cahill P."/>
            <person name="Channer S."/>
            <person name="Cheshatsang Y."/>
            <person name="Chuda L."/>
            <person name="Citroen M."/>
            <person name="Collymore A."/>
            <person name="Cooke P."/>
            <person name="Costello M."/>
            <person name="D'Aco K."/>
            <person name="Daza R."/>
            <person name="De Haan G."/>
            <person name="DeGray S."/>
            <person name="DeMaso C."/>
            <person name="Dhargay N."/>
            <person name="Dooley K."/>
            <person name="Dooley E."/>
            <person name="Doricent M."/>
            <person name="Dorje P."/>
            <person name="Dorjee K."/>
            <person name="Dupes A."/>
            <person name="Elong R."/>
            <person name="Falk J."/>
            <person name="Farina A."/>
            <person name="Faro S."/>
            <person name="Ferguson D."/>
            <person name="Fisher S."/>
            <person name="Foley C.D."/>
            <person name="Franke A."/>
            <person name="Friedrich D."/>
            <person name="Gadbois L."/>
            <person name="Gearin G."/>
            <person name="Gearin C.R."/>
            <person name="Giannoukos G."/>
            <person name="Goode T."/>
            <person name="Graham J."/>
            <person name="Grandbois E."/>
            <person name="Grewal S."/>
            <person name="Gyaltsen K."/>
            <person name="Hafez N."/>
            <person name="Hagos B."/>
            <person name="Hall J."/>
            <person name="Henson C."/>
            <person name="Hollinger A."/>
            <person name="Honan T."/>
            <person name="Huard M.D."/>
            <person name="Hughes L."/>
            <person name="Hurhula B."/>
            <person name="Husby M.E."/>
            <person name="Kamat A."/>
            <person name="Kanga B."/>
            <person name="Kashin S."/>
            <person name="Khazanovich D."/>
            <person name="Kisner P."/>
            <person name="Lance K."/>
            <person name="Lara M."/>
            <person name="Lee W."/>
            <person name="Lennon N."/>
            <person name="Letendre F."/>
            <person name="LeVine R."/>
            <person name="Lipovsky A."/>
            <person name="Liu X."/>
            <person name="Liu J."/>
            <person name="Liu S."/>
            <person name="Lokyitsang T."/>
            <person name="Lokyitsang Y."/>
            <person name="Lubonja R."/>
            <person name="Lui A."/>
            <person name="MacDonald P."/>
            <person name="Magnisalis V."/>
            <person name="Maru K."/>
            <person name="Matthews C."/>
            <person name="McCusker W."/>
            <person name="McDonough S."/>
            <person name="Mehta T."/>
            <person name="Meldrim J."/>
            <person name="Meneus L."/>
            <person name="Mihai O."/>
            <person name="Mihalev A."/>
            <person name="Mihova T."/>
            <person name="Mittelman R."/>
            <person name="Mlenga V."/>
            <person name="Montmayeur A."/>
            <person name="Mulrain L."/>
            <person name="Navidi A."/>
            <person name="Naylor J."/>
            <person name="Negash T."/>
            <person name="Nguyen T."/>
            <person name="Nguyen N."/>
            <person name="Nicol R."/>
            <person name="Norbu C."/>
            <person name="Norbu N."/>
            <person name="Novod N."/>
            <person name="O'Neill B."/>
            <person name="Osman S."/>
            <person name="Markiewicz E."/>
            <person name="Oyono O.L."/>
            <person name="Patti C."/>
            <person name="Phunkhang P."/>
            <person name="Pierre F."/>
            <person name="Priest M."/>
            <person name="Raghuraman S."/>
            <person name="Rege F."/>
            <person name="Reyes R."/>
            <person name="Rise C."/>
            <person name="Rogov P."/>
            <person name="Ross K."/>
            <person name="Ryan E."/>
            <person name="Settipalli S."/>
            <person name="Shea T."/>
            <person name="Sherpa N."/>
            <person name="Shi L."/>
            <person name="Shih D."/>
            <person name="Sparrow T."/>
            <person name="Spaulding J."/>
            <person name="Stalker J."/>
            <person name="Stange-Thomann N."/>
            <person name="Stavropoulos S."/>
            <person name="Stone C."/>
            <person name="Strader C."/>
            <person name="Tesfaye S."/>
            <person name="Thomson T."/>
            <person name="Thoulutsang Y."/>
            <person name="Thoulutsang D."/>
            <person name="Topham K."/>
            <person name="Topping I."/>
            <person name="Tsamla T."/>
            <person name="Vassiliev H."/>
            <person name="Vo A."/>
            <person name="Wangchuk T."/>
            <person name="Wangdi T."/>
            <person name="Weiand M."/>
            <person name="Wilkinson J."/>
            <person name="Wilson A."/>
            <person name="Yadav S."/>
            <person name="Young G."/>
            <person name="Yu Q."/>
            <person name="Zembek L."/>
            <person name="Zhong D."/>
            <person name="Zimmer A."/>
            <person name="Zwirko Z."/>
            <person name="Jaffe D.B."/>
            <person name="Alvarez P."/>
            <person name="Brockman W."/>
            <person name="Butler J."/>
            <person name="Chin C."/>
            <person name="Gnerre S."/>
            <person name="Grabherr M."/>
            <person name="Kleber M."/>
            <person name="Mauceli E."/>
            <person name="MacCallum I."/>
        </authorList>
    </citation>
    <scope>NUCLEOTIDE SEQUENCE [LARGE SCALE GENOMIC DNA]</scope>
    <source>
        <strain evidence="15">Tucson 14030-0811.24</strain>
    </source>
</reference>
<keyword evidence="4" id="KW-0645">Protease</keyword>
<evidence type="ECO:0000256" key="5">
    <source>
        <dbReference type="ARBA" id="ARBA00022729"/>
    </source>
</evidence>
<dbReference type="PhylomeDB" id="B4NDT4"/>
<dbReference type="SMART" id="SM00020">
    <property type="entry name" value="Tryp_SPc"/>
    <property type="match status" value="1"/>
</dbReference>
<dbReference type="STRING" id="7260.B4NDT4"/>
<evidence type="ECO:0000256" key="2">
    <source>
        <dbReference type="ARBA" id="ARBA00007664"/>
    </source>
</evidence>
<keyword evidence="8" id="KW-0865">Zymogen</keyword>
<dbReference type="InterPro" id="IPR009003">
    <property type="entry name" value="Peptidase_S1_PA"/>
</dbReference>
<keyword evidence="3" id="KW-0964">Secreted</keyword>
<dbReference type="Pfam" id="PF00089">
    <property type="entry name" value="Trypsin"/>
    <property type="match status" value="1"/>
</dbReference>
<organism evidence="14 15">
    <name type="scientific">Drosophila willistoni</name>
    <name type="common">Fruit fly</name>
    <dbReference type="NCBI Taxonomy" id="7260"/>
    <lineage>
        <taxon>Eukaryota</taxon>
        <taxon>Metazoa</taxon>
        <taxon>Ecdysozoa</taxon>
        <taxon>Arthropoda</taxon>
        <taxon>Hexapoda</taxon>
        <taxon>Insecta</taxon>
        <taxon>Pterygota</taxon>
        <taxon>Neoptera</taxon>
        <taxon>Endopterygota</taxon>
        <taxon>Diptera</taxon>
        <taxon>Brachycera</taxon>
        <taxon>Muscomorpha</taxon>
        <taxon>Ephydroidea</taxon>
        <taxon>Drosophilidae</taxon>
        <taxon>Drosophila</taxon>
        <taxon>Sophophora</taxon>
    </lineage>
</organism>
<dbReference type="FunFam" id="2.40.10.10:FF:000146">
    <property type="entry name" value="Serine protease 53"/>
    <property type="match status" value="1"/>
</dbReference>
<dbReference type="EC" id="3.4.21.4" evidence="11"/>
<dbReference type="GO" id="GO:0004252">
    <property type="term" value="F:serine-type endopeptidase activity"/>
    <property type="evidence" value="ECO:0007669"/>
    <property type="project" value="UniProtKB-EC"/>
</dbReference>
<dbReference type="PRINTS" id="PR00722">
    <property type="entry name" value="CHYMOTRYPSIN"/>
</dbReference>
<dbReference type="PANTHER" id="PTHR24276">
    <property type="entry name" value="POLYSERASE-RELATED"/>
    <property type="match status" value="1"/>
</dbReference>
<dbReference type="GO" id="GO:0006508">
    <property type="term" value="P:proteolysis"/>
    <property type="evidence" value="ECO:0007669"/>
    <property type="project" value="UniProtKB-KW"/>
</dbReference>
<feature type="chain" id="PRO_5002819693" description="trypsin" evidence="12">
    <location>
        <begin position="24"/>
        <end position="254"/>
    </location>
</feature>
<evidence type="ECO:0000259" key="13">
    <source>
        <dbReference type="PROSITE" id="PS50240"/>
    </source>
</evidence>
<evidence type="ECO:0000256" key="7">
    <source>
        <dbReference type="ARBA" id="ARBA00022825"/>
    </source>
</evidence>
<evidence type="ECO:0000256" key="9">
    <source>
        <dbReference type="ARBA" id="ARBA00023157"/>
    </source>
</evidence>
<proteinExistence type="inferred from homology"/>
<name>B4NDT4_DROWI</name>
<evidence type="ECO:0000313" key="14">
    <source>
        <dbReference type="EMBL" id="EDW81903.1"/>
    </source>
</evidence>
<sequence>MTQLSSFLIYCSIALIGLNNCNAIKIDGRILGGEEADANATPYAASLRVDNAHACGASILDETHLVTAAHCLYRNAQLIDASRLSIRVGSTNQYAGGRIYAISKVTPHPDFYKLTNNIAVITTSEPLAWTTRIQPIALPSSDSELPQEGDEVIVAGWGTTVDGSTSYKIREIALTYSSSAVCLDAYSDQDSRSFCLSHALKEGTCHGDGGCGAVYNNELVGLTNFVVGACGSRYPDVFVNVRSYLDWLNEQLAA</sequence>
<keyword evidence="15" id="KW-1185">Reference proteome</keyword>
<dbReference type="OrthoDB" id="6755574at2759"/>
<dbReference type="GO" id="GO:0005576">
    <property type="term" value="C:extracellular region"/>
    <property type="evidence" value="ECO:0007669"/>
    <property type="project" value="UniProtKB-SubCell"/>
</dbReference>
<dbReference type="PANTHER" id="PTHR24276:SF91">
    <property type="entry name" value="AT26814P-RELATED"/>
    <property type="match status" value="1"/>
</dbReference>
<dbReference type="CDD" id="cd00190">
    <property type="entry name" value="Tryp_SPc"/>
    <property type="match status" value="1"/>
</dbReference>
<gene>
    <name evidence="14" type="primary">Dwil\GK25505</name>
    <name evidence="14" type="ORF">Dwil_GK25505</name>
</gene>
<evidence type="ECO:0000256" key="10">
    <source>
        <dbReference type="ARBA" id="ARBA00036320"/>
    </source>
</evidence>
<evidence type="ECO:0000256" key="1">
    <source>
        <dbReference type="ARBA" id="ARBA00004239"/>
    </source>
</evidence>
<dbReference type="HOGENOM" id="CLU_006842_7_4_1"/>
<feature type="signal peptide" evidence="12">
    <location>
        <begin position="1"/>
        <end position="23"/>
    </location>
</feature>
<evidence type="ECO:0000256" key="11">
    <source>
        <dbReference type="ARBA" id="ARBA00038868"/>
    </source>
</evidence>
<comment type="subcellular location">
    <subcellularLocation>
        <location evidence="1">Secreted</location>
        <location evidence="1">Extracellular space</location>
    </subcellularLocation>
</comment>
<dbReference type="PROSITE" id="PS50240">
    <property type="entry name" value="TRYPSIN_DOM"/>
    <property type="match status" value="1"/>
</dbReference>
<evidence type="ECO:0000313" key="15">
    <source>
        <dbReference type="Proteomes" id="UP000007798"/>
    </source>
</evidence>
<protein>
    <recommendedName>
        <fullName evidence="11">trypsin</fullName>
        <ecNumber evidence="11">3.4.21.4</ecNumber>
    </recommendedName>
</protein>
<dbReference type="InterPro" id="IPR018114">
    <property type="entry name" value="TRYPSIN_HIS"/>
</dbReference>
<evidence type="ECO:0000256" key="12">
    <source>
        <dbReference type="SAM" id="SignalP"/>
    </source>
</evidence>
<dbReference type="Gene3D" id="2.40.10.10">
    <property type="entry name" value="Trypsin-like serine proteases"/>
    <property type="match status" value="1"/>
</dbReference>
<dbReference type="EMBL" id="CH964239">
    <property type="protein sequence ID" value="EDW81903.1"/>
    <property type="molecule type" value="Genomic_DNA"/>
</dbReference>
<keyword evidence="7" id="KW-0720">Serine protease</keyword>
<dbReference type="InParanoid" id="B4NDT4"/>
<dbReference type="InterPro" id="IPR001314">
    <property type="entry name" value="Peptidase_S1A"/>
</dbReference>